<dbReference type="AlphaFoldDB" id="X0S688"/>
<reference evidence="1" key="1">
    <citation type="journal article" date="2014" name="Front. Microbiol.">
        <title>High frequency of phylogenetically diverse reductive dehalogenase-homologous genes in deep subseafloor sedimentary metagenomes.</title>
        <authorList>
            <person name="Kawai M."/>
            <person name="Futagami T."/>
            <person name="Toyoda A."/>
            <person name="Takaki Y."/>
            <person name="Nishi S."/>
            <person name="Hori S."/>
            <person name="Arai W."/>
            <person name="Tsubouchi T."/>
            <person name="Morono Y."/>
            <person name="Uchiyama I."/>
            <person name="Ito T."/>
            <person name="Fujiyama A."/>
            <person name="Inagaki F."/>
            <person name="Takami H."/>
        </authorList>
    </citation>
    <scope>NUCLEOTIDE SEQUENCE</scope>
    <source>
        <strain evidence="1">Expedition CK06-06</strain>
    </source>
</reference>
<evidence type="ECO:0008006" key="2">
    <source>
        <dbReference type="Google" id="ProtNLM"/>
    </source>
</evidence>
<comment type="caution">
    <text evidence="1">The sequence shown here is derived from an EMBL/GenBank/DDBJ whole genome shotgun (WGS) entry which is preliminary data.</text>
</comment>
<name>X0S688_9ZZZZ</name>
<sequence>MVKTHTFCGKTYKITIGAFDGLTDTFKKEQEMIIMTDPNTRAGFETAIHEALHACDWNKNEVMVEQTAYDIAR</sequence>
<gene>
    <name evidence="1" type="ORF">S01H1_07695</name>
</gene>
<organism evidence="1">
    <name type="scientific">marine sediment metagenome</name>
    <dbReference type="NCBI Taxonomy" id="412755"/>
    <lineage>
        <taxon>unclassified sequences</taxon>
        <taxon>metagenomes</taxon>
        <taxon>ecological metagenomes</taxon>
    </lineage>
</organism>
<dbReference type="EMBL" id="BARS01003956">
    <property type="protein sequence ID" value="GAF70741.1"/>
    <property type="molecule type" value="Genomic_DNA"/>
</dbReference>
<proteinExistence type="predicted"/>
<accession>X0S688</accession>
<feature type="non-terminal residue" evidence="1">
    <location>
        <position position="73"/>
    </location>
</feature>
<evidence type="ECO:0000313" key="1">
    <source>
        <dbReference type="EMBL" id="GAF70741.1"/>
    </source>
</evidence>
<protein>
    <recommendedName>
        <fullName evidence="2">IrrE N-terminal-like domain-containing protein</fullName>
    </recommendedName>
</protein>